<protein>
    <submittedName>
        <fullName evidence="6">DENN domain-containing protein 1A-like isoform X1</fullName>
    </submittedName>
</protein>
<dbReference type="Pfam" id="PF03456">
    <property type="entry name" value="uDENN"/>
    <property type="match status" value="1"/>
</dbReference>
<dbReference type="Gene3D" id="3.40.50.11500">
    <property type="match status" value="1"/>
</dbReference>
<dbReference type="Pfam" id="PF02141">
    <property type="entry name" value="DENN"/>
    <property type="match status" value="1"/>
</dbReference>
<feature type="compositionally biased region" description="Polar residues" evidence="3">
    <location>
        <begin position="465"/>
        <end position="474"/>
    </location>
</feature>
<feature type="domain" description="UDENN" evidence="4">
    <location>
        <begin position="22"/>
        <end position="385"/>
    </location>
</feature>
<organism evidence="5 6">
    <name type="scientific">Limulus polyphemus</name>
    <name type="common">Atlantic horseshoe crab</name>
    <dbReference type="NCBI Taxonomy" id="6850"/>
    <lineage>
        <taxon>Eukaryota</taxon>
        <taxon>Metazoa</taxon>
        <taxon>Ecdysozoa</taxon>
        <taxon>Arthropoda</taxon>
        <taxon>Chelicerata</taxon>
        <taxon>Merostomata</taxon>
        <taxon>Xiphosura</taxon>
        <taxon>Limulidae</taxon>
        <taxon>Limulus</taxon>
    </lineage>
</organism>
<dbReference type="InterPro" id="IPR005112">
    <property type="entry name" value="dDENN_dom"/>
</dbReference>
<dbReference type="InterPro" id="IPR040032">
    <property type="entry name" value="DENND1A/B/C"/>
</dbReference>
<evidence type="ECO:0000256" key="3">
    <source>
        <dbReference type="SAM" id="MobiDB-lite"/>
    </source>
</evidence>
<dbReference type="RefSeq" id="XP_022237221.1">
    <property type="nucleotide sequence ID" value="XM_022381513.1"/>
</dbReference>
<reference evidence="6" key="1">
    <citation type="submission" date="2025-08" db="UniProtKB">
        <authorList>
            <consortium name="RefSeq"/>
        </authorList>
    </citation>
    <scope>IDENTIFICATION</scope>
    <source>
        <tissue evidence="6">Muscle</tissue>
    </source>
</reference>
<dbReference type="SMART" id="SM00801">
    <property type="entry name" value="dDENN"/>
    <property type="match status" value="1"/>
</dbReference>
<proteinExistence type="predicted"/>
<dbReference type="PANTHER" id="PTHR13196:SF14">
    <property type="entry name" value="UDENN DOMAIN-CONTAINING PROTEIN"/>
    <property type="match status" value="1"/>
</dbReference>
<comment type="subcellular location">
    <subcellularLocation>
        <location evidence="1">Cytoplasmic vesicle</location>
        <location evidence="1">Clathrin-coated vesicle</location>
    </subcellularLocation>
</comment>
<dbReference type="InterPro" id="IPR001194">
    <property type="entry name" value="cDENN_dom"/>
</dbReference>
<dbReference type="SMART" id="SM00800">
    <property type="entry name" value="uDENN"/>
    <property type="match status" value="1"/>
</dbReference>
<evidence type="ECO:0000313" key="6">
    <source>
        <dbReference type="RefSeq" id="XP_022237221.1"/>
    </source>
</evidence>
<keyword evidence="5" id="KW-1185">Reference proteome</keyword>
<dbReference type="Gene3D" id="3.30.450.200">
    <property type="match status" value="1"/>
</dbReference>
<dbReference type="InterPro" id="IPR043153">
    <property type="entry name" value="DENN_C"/>
</dbReference>
<dbReference type="PANTHER" id="PTHR13196">
    <property type="entry name" value="DENN DOMAIN-CONTAINING"/>
    <property type="match status" value="1"/>
</dbReference>
<evidence type="ECO:0000256" key="2">
    <source>
        <dbReference type="ARBA" id="ARBA00023329"/>
    </source>
</evidence>
<dbReference type="Pfam" id="PF03455">
    <property type="entry name" value="dDENN"/>
    <property type="match status" value="1"/>
</dbReference>
<dbReference type="Gene3D" id="6.10.140.1000">
    <property type="match status" value="1"/>
</dbReference>
<sequence length="862" mass="97187">MTCVMILSRIKFMFEENPAHVFDCFCEISVPTRGCEVASIQRSYPEKYSEEEILKSVPEFAFPCEFTIKHVQHFSFILTNIDSRWTFGYCRHAPDTPTSYVFLSALPWHETFYRLLNYVSEIASKNEEAVWTFLGALYHIPVPNPGHTLHVLWDKDQNQFVAQCPDHRKLPAIPENRNLMEYFSAVDVHNMIMLFASLLHERRIVITSKRLSRLTACVQAASVLLYPMQWQHIIIPVLPVRLLDYLSAPMPFLIGVSEPTMSQVDQTELGEVVLLDADANKIYTPFDDLQTLPGEIITSLKKNLKNPNAMLGDGVARAFLRAMVQLIGGYRVALKLQLGEKISFDPRKFIQSRPSMQTFLEKILNLQLFQQFIEGRLELLNSGKGFHDEFEFEVNNYEDKNASGLTTQYKEWLFTMKKGSGAFFKSVKSKFKDRSKQVYKDFRVKAHEKHHKDSIKKKNQDDTQPKSAPSSPTLHRNRHTVHATSKIKYTSNTRFSSTRSVKELKAENSSTSRLQQMKLLDVNEYMEGTENSMSDNDTSPSPSLQRINLDLMGDLQDLIFSRQTHGSLESIAASSATSDSTSVDLVQPSSSMEKFYIDFLSSQDDLTHDNRPIPPPRSKRRNQLSLAAMHQSSKSQPFLDKVKSKSTSIIQLQPLISDKKVDQINPHKLASGSTKSLVVSDKSTANSQDLSDALIKEKLNRPTTCPVRQQTNPVYFTPPVTVKRLENGTTTQHFNQSKDLQGSSYISGESSGTTPSPLFSPTPANDLELLKKYGLNFSSLPLKSPGASVRPLSSCTLSPSSKSTTWFMSDTSLPPKSSKLHLSSSSSSQSHSLADLAIQSSSDKSLKESESKEKHRKKLNIP</sequence>
<evidence type="ECO:0000256" key="1">
    <source>
        <dbReference type="ARBA" id="ARBA00004132"/>
    </source>
</evidence>
<dbReference type="PROSITE" id="PS50211">
    <property type="entry name" value="DENN"/>
    <property type="match status" value="1"/>
</dbReference>
<feature type="region of interest" description="Disordered" evidence="3">
    <location>
        <begin position="731"/>
        <end position="763"/>
    </location>
</feature>
<evidence type="ECO:0000313" key="5">
    <source>
        <dbReference type="Proteomes" id="UP000694941"/>
    </source>
</evidence>
<feature type="compositionally biased region" description="Low complexity" evidence="3">
    <location>
        <begin position="791"/>
        <end position="805"/>
    </location>
</feature>
<keyword evidence="2" id="KW-0968">Cytoplasmic vesicle</keyword>
<feature type="compositionally biased region" description="Polar residues" evidence="3">
    <location>
        <begin position="487"/>
        <end position="499"/>
    </location>
</feature>
<feature type="compositionally biased region" description="Low complexity" evidence="3">
    <location>
        <begin position="812"/>
        <end position="833"/>
    </location>
</feature>
<name>A0ABM1S0R6_LIMPO</name>
<dbReference type="GeneID" id="106477889"/>
<dbReference type="InterPro" id="IPR005113">
    <property type="entry name" value="uDENN_dom"/>
</dbReference>
<dbReference type="SMART" id="SM00799">
    <property type="entry name" value="DENN"/>
    <property type="match status" value="1"/>
</dbReference>
<accession>A0ABM1S0R6</accession>
<evidence type="ECO:0000259" key="4">
    <source>
        <dbReference type="PROSITE" id="PS50211"/>
    </source>
</evidence>
<feature type="compositionally biased region" description="Basic residues" evidence="3">
    <location>
        <begin position="446"/>
        <end position="455"/>
    </location>
</feature>
<dbReference type="InterPro" id="IPR037516">
    <property type="entry name" value="Tripartite_DENN"/>
</dbReference>
<feature type="region of interest" description="Disordered" evidence="3">
    <location>
        <begin position="784"/>
        <end position="862"/>
    </location>
</feature>
<feature type="compositionally biased region" description="Basic and acidic residues" evidence="3">
    <location>
        <begin position="844"/>
        <end position="853"/>
    </location>
</feature>
<gene>
    <name evidence="6" type="primary">LOC106477889</name>
</gene>
<feature type="region of interest" description="Disordered" evidence="3">
    <location>
        <begin position="443"/>
        <end position="514"/>
    </location>
</feature>
<dbReference type="Proteomes" id="UP000694941">
    <property type="component" value="Unplaced"/>
</dbReference>